<reference evidence="2" key="2">
    <citation type="submission" date="2023-05" db="EMBL/GenBank/DDBJ databases">
        <authorList>
            <consortium name="Lawrence Berkeley National Laboratory"/>
            <person name="Steindorff A."/>
            <person name="Hensen N."/>
            <person name="Bonometti L."/>
            <person name="Westerberg I."/>
            <person name="Brannstrom I.O."/>
            <person name="Guillou S."/>
            <person name="Cros-Aarteil S."/>
            <person name="Calhoun S."/>
            <person name="Haridas S."/>
            <person name="Kuo A."/>
            <person name="Mondo S."/>
            <person name="Pangilinan J."/>
            <person name="Riley R."/>
            <person name="Labutti K."/>
            <person name="Andreopoulos B."/>
            <person name="Lipzen A."/>
            <person name="Chen C."/>
            <person name="Yanf M."/>
            <person name="Daum C."/>
            <person name="Ng V."/>
            <person name="Clum A."/>
            <person name="Ohm R."/>
            <person name="Martin F."/>
            <person name="Silar P."/>
            <person name="Natvig D."/>
            <person name="Lalanne C."/>
            <person name="Gautier V."/>
            <person name="Ament-Velasquez S.L."/>
            <person name="Kruys A."/>
            <person name="Hutchinson M.I."/>
            <person name="Powell A.J."/>
            <person name="Barry K."/>
            <person name="Miller A.N."/>
            <person name="Grigoriev I.V."/>
            <person name="Debuchy R."/>
            <person name="Gladieux P."/>
            <person name="Thoren M.H."/>
            <person name="Johannesson H."/>
        </authorList>
    </citation>
    <scope>NUCLEOTIDE SEQUENCE</scope>
    <source>
        <strain evidence="2">PSN293</strain>
    </source>
</reference>
<dbReference type="AlphaFoldDB" id="A0AAN7B340"/>
<keyword evidence="3" id="KW-1185">Reference proteome</keyword>
<feature type="region of interest" description="Disordered" evidence="1">
    <location>
        <begin position="25"/>
        <end position="113"/>
    </location>
</feature>
<dbReference type="Proteomes" id="UP001301769">
    <property type="component" value="Unassembled WGS sequence"/>
</dbReference>
<reference evidence="2" key="1">
    <citation type="journal article" date="2023" name="Mol. Phylogenet. Evol.">
        <title>Genome-scale phylogeny and comparative genomics of the fungal order Sordariales.</title>
        <authorList>
            <person name="Hensen N."/>
            <person name="Bonometti L."/>
            <person name="Westerberg I."/>
            <person name="Brannstrom I.O."/>
            <person name="Guillou S."/>
            <person name="Cros-Aarteil S."/>
            <person name="Calhoun S."/>
            <person name="Haridas S."/>
            <person name="Kuo A."/>
            <person name="Mondo S."/>
            <person name="Pangilinan J."/>
            <person name="Riley R."/>
            <person name="LaButti K."/>
            <person name="Andreopoulos B."/>
            <person name="Lipzen A."/>
            <person name="Chen C."/>
            <person name="Yan M."/>
            <person name="Daum C."/>
            <person name="Ng V."/>
            <person name="Clum A."/>
            <person name="Steindorff A."/>
            <person name="Ohm R.A."/>
            <person name="Martin F."/>
            <person name="Silar P."/>
            <person name="Natvig D.O."/>
            <person name="Lalanne C."/>
            <person name="Gautier V."/>
            <person name="Ament-Velasquez S.L."/>
            <person name="Kruys A."/>
            <person name="Hutchinson M.I."/>
            <person name="Powell A.J."/>
            <person name="Barry K."/>
            <person name="Miller A.N."/>
            <person name="Grigoriev I.V."/>
            <person name="Debuchy R."/>
            <person name="Gladieux P."/>
            <person name="Hiltunen Thoren M."/>
            <person name="Johannesson H."/>
        </authorList>
    </citation>
    <scope>NUCLEOTIDE SEQUENCE</scope>
    <source>
        <strain evidence="2">PSN293</strain>
    </source>
</reference>
<dbReference type="EMBL" id="MU858398">
    <property type="protein sequence ID" value="KAK4206500.1"/>
    <property type="molecule type" value="Genomic_DNA"/>
</dbReference>
<comment type="caution">
    <text evidence="2">The sequence shown here is derived from an EMBL/GenBank/DDBJ whole genome shotgun (WGS) entry which is preliminary data.</text>
</comment>
<proteinExistence type="predicted"/>
<sequence>MVLANNGTDQYPLYDDSEPEEIVYNFPPLSRSTNGSGRYHRIHKFDTPTQSSSSSSGYPTTEAGYYYPDYTQLGSSGRPSPHTGDGYYPPPGVGRSEQYPERSYQSPDGYDPLVKYKTKPPAIQNDIPGASRRITLGSLRPSIAEQQGNVNRTSMSFPPGSRQGGSEMRMNDTVQRQTPVRVDVKTALLGTGFQDPSAPCRAGQASNRDARKDPGIYVGKKFGPFALAEGIRGLPGMRHYPVPQPFGDGTHGQPNKIIKKHEHWDGKGSTISRNGRCIPGFCFPFLHEQGKKAWHWSFRDETEWLLDRWCVEGFCYPFLDGTPHGPKPEQGHECWDGCGKVIPAEDRKDCKDGHCYPSIFMDMERDNEDRRKKKKQEGEKYYYGQEYDGRVGR</sequence>
<evidence type="ECO:0000313" key="2">
    <source>
        <dbReference type="EMBL" id="KAK4206500.1"/>
    </source>
</evidence>
<evidence type="ECO:0000256" key="1">
    <source>
        <dbReference type="SAM" id="MobiDB-lite"/>
    </source>
</evidence>
<evidence type="ECO:0000313" key="3">
    <source>
        <dbReference type="Proteomes" id="UP001301769"/>
    </source>
</evidence>
<accession>A0AAN7B340</accession>
<feature type="region of interest" description="Disordered" evidence="1">
    <location>
        <begin position="141"/>
        <end position="172"/>
    </location>
</feature>
<name>A0AAN7B340_9PEZI</name>
<protein>
    <submittedName>
        <fullName evidence="2">Uncharacterized protein</fullName>
    </submittedName>
</protein>
<organism evidence="2 3">
    <name type="scientific">Rhypophila decipiens</name>
    <dbReference type="NCBI Taxonomy" id="261697"/>
    <lineage>
        <taxon>Eukaryota</taxon>
        <taxon>Fungi</taxon>
        <taxon>Dikarya</taxon>
        <taxon>Ascomycota</taxon>
        <taxon>Pezizomycotina</taxon>
        <taxon>Sordariomycetes</taxon>
        <taxon>Sordariomycetidae</taxon>
        <taxon>Sordariales</taxon>
        <taxon>Naviculisporaceae</taxon>
        <taxon>Rhypophila</taxon>
    </lineage>
</organism>
<gene>
    <name evidence="2" type="ORF">QBC37DRAFT_407068</name>
</gene>
<feature type="compositionally biased region" description="Polar residues" evidence="1">
    <location>
        <begin position="144"/>
        <end position="156"/>
    </location>
</feature>